<keyword evidence="2" id="KW-1185">Reference proteome</keyword>
<evidence type="ECO:0000313" key="1">
    <source>
        <dbReference type="EMBL" id="KZZ90366.1"/>
    </source>
</evidence>
<sequence>MPSPNPLSSTVSPHILSLLSSLHKKSLEQEKALTSSSNDDSHKFTSPAALSALKRRFANDLSSEAYQTAFDALMLDKFIALDEDKYVHMNQSIGI</sequence>
<reference evidence="1 2" key="1">
    <citation type="journal article" date="2016" name="Genome Biol. Evol.">
        <title>Divergent and convergent evolution of fungal pathogenicity.</title>
        <authorList>
            <person name="Shang Y."/>
            <person name="Xiao G."/>
            <person name="Zheng P."/>
            <person name="Cen K."/>
            <person name="Zhan S."/>
            <person name="Wang C."/>
        </authorList>
    </citation>
    <scope>NUCLEOTIDE SEQUENCE [LARGE SCALE GENOMIC DNA]</scope>
    <source>
        <strain evidence="1 2">ARSEF 7405</strain>
    </source>
</reference>
<accession>A0A167XR39</accession>
<proteinExistence type="predicted"/>
<protein>
    <submittedName>
        <fullName evidence="1">Uncharacterized protein</fullName>
    </submittedName>
</protein>
<name>A0A167XR39_9EURO</name>
<comment type="caution">
    <text evidence="1">The sequence shown here is derived from an EMBL/GenBank/DDBJ whole genome shotgun (WGS) entry which is preliminary data.</text>
</comment>
<organism evidence="1 2">
    <name type="scientific">Ascosphaera apis ARSEF 7405</name>
    <dbReference type="NCBI Taxonomy" id="392613"/>
    <lineage>
        <taxon>Eukaryota</taxon>
        <taxon>Fungi</taxon>
        <taxon>Dikarya</taxon>
        <taxon>Ascomycota</taxon>
        <taxon>Pezizomycotina</taxon>
        <taxon>Eurotiomycetes</taxon>
        <taxon>Eurotiomycetidae</taxon>
        <taxon>Onygenales</taxon>
        <taxon>Ascosphaeraceae</taxon>
        <taxon>Ascosphaera</taxon>
    </lineage>
</organism>
<dbReference type="Proteomes" id="UP000242877">
    <property type="component" value="Unassembled WGS sequence"/>
</dbReference>
<dbReference type="EMBL" id="AZGZ01000017">
    <property type="protein sequence ID" value="KZZ90366.1"/>
    <property type="molecule type" value="Genomic_DNA"/>
</dbReference>
<gene>
    <name evidence="1" type="ORF">AAP_03896</name>
</gene>
<evidence type="ECO:0000313" key="2">
    <source>
        <dbReference type="Proteomes" id="UP000242877"/>
    </source>
</evidence>
<dbReference type="VEuPathDB" id="FungiDB:AAP_03896"/>
<dbReference type="AlphaFoldDB" id="A0A167XR39"/>
<dbReference type="OrthoDB" id="4863010at2759"/>